<feature type="modified residue" description="4-aspartylphosphate" evidence="8">
    <location>
        <position position="26"/>
    </location>
</feature>
<dbReference type="AlphaFoldDB" id="A0A834YD70"/>
<evidence type="ECO:0000256" key="8">
    <source>
        <dbReference type="PROSITE-ProRule" id="PRU00169"/>
    </source>
</evidence>
<dbReference type="InterPro" id="IPR011006">
    <property type="entry name" value="CheY-like_superfamily"/>
</dbReference>
<dbReference type="PROSITE" id="PS51294">
    <property type="entry name" value="HTH_MYB"/>
    <property type="match status" value="1"/>
</dbReference>
<dbReference type="GO" id="GO:0009736">
    <property type="term" value="P:cytokinin-activated signaling pathway"/>
    <property type="evidence" value="ECO:0007669"/>
    <property type="project" value="InterPro"/>
</dbReference>
<dbReference type="InterPro" id="IPR006447">
    <property type="entry name" value="Myb_dom_plants"/>
</dbReference>
<dbReference type="Gene3D" id="3.40.50.2300">
    <property type="match status" value="1"/>
</dbReference>
<keyword evidence="2 8" id="KW-0597">Phosphoprotein</keyword>
<feature type="domain" description="Response regulatory" evidence="9">
    <location>
        <begin position="1"/>
        <end position="90"/>
    </location>
</feature>
<dbReference type="SMART" id="SM00448">
    <property type="entry name" value="REC"/>
    <property type="match status" value="1"/>
</dbReference>
<evidence type="ECO:0000313" key="12">
    <source>
        <dbReference type="Proteomes" id="UP000655225"/>
    </source>
</evidence>
<gene>
    <name evidence="11" type="ORF">HHK36_028848</name>
</gene>
<dbReference type="PANTHER" id="PTHR43874">
    <property type="entry name" value="TWO-COMPONENT RESPONSE REGULATOR"/>
    <property type="match status" value="1"/>
</dbReference>
<evidence type="ECO:0008006" key="13">
    <source>
        <dbReference type="Google" id="ProtNLM"/>
    </source>
</evidence>
<comment type="caution">
    <text evidence="11">The sequence shown here is derived from an EMBL/GenBank/DDBJ whole genome shotgun (WGS) entry which is preliminary data.</text>
</comment>
<dbReference type="Pfam" id="PF00249">
    <property type="entry name" value="Myb_DNA-binding"/>
    <property type="match status" value="1"/>
</dbReference>
<keyword evidence="6" id="KW-0804">Transcription</keyword>
<dbReference type="InterPro" id="IPR017930">
    <property type="entry name" value="Myb_dom"/>
</dbReference>
<proteinExistence type="predicted"/>
<dbReference type="GO" id="GO:0000160">
    <property type="term" value="P:phosphorelay signal transduction system"/>
    <property type="evidence" value="ECO:0007669"/>
    <property type="project" value="UniProtKB-KW"/>
</dbReference>
<dbReference type="GO" id="GO:0005634">
    <property type="term" value="C:nucleus"/>
    <property type="evidence" value="ECO:0007669"/>
    <property type="project" value="UniProtKB-SubCell"/>
</dbReference>
<evidence type="ECO:0000256" key="1">
    <source>
        <dbReference type="ARBA" id="ARBA00004123"/>
    </source>
</evidence>
<keyword evidence="4" id="KW-0805">Transcription regulation</keyword>
<dbReference type="NCBIfam" id="TIGR01557">
    <property type="entry name" value="myb_SHAQKYF"/>
    <property type="match status" value="1"/>
</dbReference>
<dbReference type="OrthoDB" id="21225at2759"/>
<name>A0A834YD70_TETSI</name>
<evidence type="ECO:0000256" key="3">
    <source>
        <dbReference type="ARBA" id="ARBA00023012"/>
    </source>
</evidence>
<dbReference type="Gene3D" id="1.10.10.60">
    <property type="entry name" value="Homeodomain-like"/>
    <property type="match status" value="1"/>
</dbReference>
<feature type="domain" description="HTH myb-type" evidence="10">
    <location>
        <begin position="156"/>
        <end position="214"/>
    </location>
</feature>
<dbReference type="Pfam" id="PF00072">
    <property type="entry name" value="Response_reg"/>
    <property type="match status" value="1"/>
</dbReference>
<accession>A0A834YD70</accession>
<keyword evidence="5" id="KW-0010">Activator</keyword>
<dbReference type="PROSITE" id="PS50110">
    <property type="entry name" value="RESPONSE_REGULATORY"/>
    <property type="match status" value="1"/>
</dbReference>
<evidence type="ECO:0000256" key="2">
    <source>
        <dbReference type="ARBA" id="ARBA00022553"/>
    </source>
</evidence>
<dbReference type="OMA" id="HESLMGH"/>
<keyword evidence="7" id="KW-0539">Nucleus</keyword>
<dbReference type="InterPro" id="IPR001005">
    <property type="entry name" value="SANT/Myb"/>
</dbReference>
<protein>
    <recommendedName>
        <fullName evidence="13">Two-component response regulator</fullName>
    </recommendedName>
</protein>
<dbReference type="EMBL" id="JABCRI010000022">
    <property type="protein sequence ID" value="KAF8379413.1"/>
    <property type="molecule type" value="Genomic_DNA"/>
</dbReference>
<dbReference type="Proteomes" id="UP000655225">
    <property type="component" value="Unassembled WGS sequence"/>
</dbReference>
<dbReference type="CDD" id="cd17584">
    <property type="entry name" value="REC_typeB_ARR-like"/>
    <property type="match status" value="1"/>
</dbReference>
<dbReference type="SUPFAM" id="SSF46689">
    <property type="entry name" value="Homeodomain-like"/>
    <property type="match status" value="1"/>
</dbReference>
<dbReference type="InterPro" id="IPR001789">
    <property type="entry name" value="Sig_transdc_resp-reg_receiver"/>
</dbReference>
<dbReference type="PANTHER" id="PTHR43874:SF19">
    <property type="entry name" value="RESPONSE REGULATOR 23-RELATED"/>
    <property type="match status" value="1"/>
</dbReference>
<keyword evidence="3" id="KW-0902">Two-component regulatory system</keyword>
<dbReference type="InterPro" id="IPR045279">
    <property type="entry name" value="ARR-like"/>
</dbReference>
<evidence type="ECO:0000313" key="11">
    <source>
        <dbReference type="EMBL" id="KAF8379413.1"/>
    </source>
</evidence>
<keyword evidence="12" id="KW-1185">Reference proteome</keyword>
<evidence type="ECO:0000256" key="7">
    <source>
        <dbReference type="ARBA" id="ARBA00023242"/>
    </source>
</evidence>
<reference evidence="11 12" key="1">
    <citation type="submission" date="2020-04" db="EMBL/GenBank/DDBJ databases">
        <title>Plant Genome Project.</title>
        <authorList>
            <person name="Zhang R.-G."/>
        </authorList>
    </citation>
    <scope>NUCLEOTIDE SEQUENCE [LARGE SCALE GENOMIC DNA]</scope>
    <source>
        <strain evidence="11">YNK0</strain>
        <tissue evidence="11">Leaf</tissue>
    </source>
</reference>
<comment type="subcellular location">
    <subcellularLocation>
        <location evidence="1">Nucleus</location>
    </subcellularLocation>
</comment>
<dbReference type="FunFam" id="1.10.10.60:FF:000007">
    <property type="entry name" value="Two-component response regulator"/>
    <property type="match status" value="1"/>
</dbReference>
<organism evidence="11 12">
    <name type="scientific">Tetracentron sinense</name>
    <name type="common">Spur-leaf</name>
    <dbReference type="NCBI Taxonomy" id="13715"/>
    <lineage>
        <taxon>Eukaryota</taxon>
        <taxon>Viridiplantae</taxon>
        <taxon>Streptophyta</taxon>
        <taxon>Embryophyta</taxon>
        <taxon>Tracheophyta</taxon>
        <taxon>Spermatophyta</taxon>
        <taxon>Magnoliopsida</taxon>
        <taxon>Trochodendrales</taxon>
        <taxon>Trochodendraceae</taxon>
        <taxon>Tetracentron</taxon>
    </lineage>
</organism>
<evidence type="ECO:0000256" key="5">
    <source>
        <dbReference type="ARBA" id="ARBA00023159"/>
    </source>
</evidence>
<dbReference type="GO" id="GO:0003677">
    <property type="term" value="F:DNA binding"/>
    <property type="evidence" value="ECO:0007669"/>
    <property type="project" value="InterPro"/>
</dbReference>
<sequence length="606" mass="66736">MAVKNAMAALSILRERERGFELVLTDVHMPDMDGFELLKHIEEDFKVPVVMMSANDKENVMLRGLECGAILYLLKPVSLNDLKNLWQYAIAAKKVKRMEVEQTGSVRGELSGKISEEDMECESSVNEGNWKQQDYKRKISKEMDENQEEDEDDSTTQKKTRVVWTSGLHNQFLEAIEHLGLDAVPKKILERMNVPGLSRENVASHLQKYRIFLKRVQDASQSLEPSLVKTLTSGTLKSSFASRHPSLIFNLQHGFARLPEKQNLWTAFKPGFGSNSQGLNAPIPMPSLGPALFLNREMSSRKAMPQLGYGQSFPVSKHANLQQPLLGTGSSLNQRNDANYLGLGGQPHNFQMGSLLSTDVSSGLARGADAVPMIQQQPDARPGIFESSPLDHNFSTLSVHGHNNIPSLGNMGSFGNLNQPPNFNFTMYNNNNSSSNYSGIQMNSNGELFGMGQMEPVGGESSNNGNNFSNNLIDEILKGKMTVAAAGNSDYAARGTSISGGLGSGNQFLTMFPNLIQQQPPPATPQSQEQHNSIGTEEGEDVFFDLLKSNTAFENNSLPQPYEQDDLGDIAFKPVDQSFNQACDEEVVDPEFSISAYQMEDNPGTI</sequence>
<evidence type="ECO:0000259" key="9">
    <source>
        <dbReference type="PROSITE" id="PS50110"/>
    </source>
</evidence>
<evidence type="ECO:0000256" key="4">
    <source>
        <dbReference type="ARBA" id="ARBA00023015"/>
    </source>
</evidence>
<dbReference type="InterPro" id="IPR009057">
    <property type="entry name" value="Homeodomain-like_sf"/>
</dbReference>
<dbReference type="SUPFAM" id="SSF52172">
    <property type="entry name" value="CheY-like"/>
    <property type="match status" value="1"/>
</dbReference>
<evidence type="ECO:0000259" key="10">
    <source>
        <dbReference type="PROSITE" id="PS51294"/>
    </source>
</evidence>
<evidence type="ECO:0000256" key="6">
    <source>
        <dbReference type="ARBA" id="ARBA00023163"/>
    </source>
</evidence>